<dbReference type="PANTHER" id="PTHR12129">
    <property type="entry name" value="HEPARAN SULFATE 2-O-SULFOTRANSFERASE"/>
    <property type="match status" value="1"/>
</dbReference>
<keyword evidence="3" id="KW-0812">Transmembrane</keyword>
<dbReference type="OMA" id="PMPIYVN"/>
<evidence type="ECO:0000313" key="12">
    <source>
        <dbReference type="Proteomes" id="UP000751190"/>
    </source>
</evidence>
<evidence type="ECO:0000256" key="10">
    <source>
        <dbReference type="SAM" id="SignalP"/>
    </source>
</evidence>
<evidence type="ECO:0000256" key="6">
    <source>
        <dbReference type="ARBA" id="ARBA00023034"/>
    </source>
</evidence>
<dbReference type="SUPFAM" id="SSF52540">
    <property type="entry name" value="P-loop containing nucleoside triphosphate hydrolases"/>
    <property type="match status" value="1"/>
</dbReference>
<feature type="signal peptide" evidence="10">
    <location>
        <begin position="1"/>
        <end position="28"/>
    </location>
</feature>
<keyword evidence="8" id="KW-0325">Glycoprotein</keyword>
<evidence type="ECO:0000256" key="9">
    <source>
        <dbReference type="SAM" id="MobiDB-lite"/>
    </source>
</evidence>
<evidence type="ECO:0000256" key="3">
    <source>
        <dbReference type="ARBA" id="ARBA00022692"/>
    </source>
</evidence>
<organism evidence="11 12">
    <name type="scientific">Diacronema lutheri</name>
    <name type="common">Unicellular marine alga</name>
    <name type="synonym">Monochrysis lutheri</name>
    <dbReference type="NCBI Taxonomy" id="2081491"/>
    <lineage>
        <taxon>Eukaryota</taxon>
        <taxon>Haptista</taxon>
        <taxon>Haptophyta</taxon>
        <taxon>Pavlovophyceae</taxon>
        <taxon>Pavlovales</taxon>
        <taxon>Pavlovaceae</taxon>
        <taxon>Diacronema</taxon>
    </lineage>
</organism>
<feature type="compositionally biased region" description="Low complexity" evidence="9">
    <location>
        <begin position="367"/>
        <end position="377"/>
    </location>
</feature>
<feature type="chain" id="PRO_5035313714" description="Sulfotransferase" evidence="10">
    <location>
        <begin position="29"/>
        <end position="410"/>
    </location>
</feature>
<proteinExistence type="predicted"/>
<keyword evidence="7" id="KW-0472">Membrane</keyword>
<reference evidence="11" key="1">
    <citation type="submission" date="2021-05" db="EMBL/GenBank/DDBJ databases">
        <title>The genome of the haptophyte Pavlova lutheri (Diacronema luteri, Pavlovales) - a model for lipid biosynthesis in eukaryotic algae.</title>
        <authorList>
            <person name="Hulatt C.J."/>
            <person name="Posewitz M.C."/>
        </authorList>
    </citation>
    <scope>NUCLEOTIDE SEQUENCE</scope>
    <source>
        <strain evidence="11">NIVA-4/92</strain>
    </source>
</reference>
<feature type="region of interest" description="Disordered" evidence="9">
    <location>
        <begin position="352"/>
        <end position="410"/>
    </location>
</feature>
<evidence type="ECO:0000313" key="11">
    <source>
        <dbReference type="EMBL" id="KAG8457622.1"/>
    </source>
</evidence>
<accession>A0A8J5XBH5</accession>
<dbReference type="InterPro" id="IPR027417">
    <property type="entry name" value="P-loop_NTPase"/>
</dbReference>
<dbReference type="GO" id="GO:0008146">
    <property type="term" value="F:sulfotransferase activity"/>
    <property type="evidence" value="ECO:0007669"/>
    <property type="project" value="InterPro"/>
</dbReference>
<dbReference type="EMBL" id="JAGTXO010000066">
    <property type="protein sequence ID" value="KAG8457622.1"/>
    <property type="molecule type" value="Genomic_DNA"/>
</dbReference>
<keyword evidence="4" id="KW-0735">Signal-anchor</keyword>
<sequence length="410" mass="44715">MRLSFLAVASAAAALSLVRAPRAPPCWCAPVTKPRRIFFNRVPKCGSTTLMSLIADAAAEHGFTSLRSPDFTHEHLSRAQRQAFVRFFATSAPPFVFNRHLHFVRFDEFAQNMAPVYMNLVRDPAAIRTSDFYFHRECVCTTRGAWCRTEWHRASPALCNRTIDDFYADMRTPVAMPGRLTAYFCGHEKECALLPTRAYGLGAEPSEGAREPLGASNISATVATAKRHLRDRYLWVGVLEDWEPSLALLSHLLPGFFGKVNVQYWAQQKRLPHGSRPGAKPSAETLAKMRAELAPDYEVYSYARRLLRCKLRSCGLLQPRGAAAAANGDALALVDDDAAQVDVKLLNREASAEHAGDRASAEHAAEHAGATAHARAVGGDDGNGDADAGPSARELRGLPGRALADAGIGH</sequence>
<dbReference type="InterPro" id="IPR007734">
    <property type="entry name" value="Heparan_SO4_2-O-STrfase"/>
</dbReference>
<feature type="compositionally biased region" description="Basic and acidic residues" evidence="9">
    <location>
        <begin position="352"/>
        <end position="366"/>
    </location>
</feature>
<evidence type="ECO:0000256" key="1">
    <source>
        <dbReference type="ARBA" id="ARBA00004323"/>
    </source>
</evidence>
<evidence type="ECO:0000256" key="7">
    <source>
        <dbReference type="ARBA" id="ARBA00023136"/>
    </source>
</evidence>
<evidence type="ECO:0000256" key="8">
    <source>
        <dbReference type="ARBA" id="ARBA00023180"/>
    </source>
</evidence>
<dbReference type="Proteomes" id="UP000751190">
    <property type="component" value="Unassembled WGS sequence"/>
</dbReference>
<comment type="caution">
    <text evidence="11">The sequence shown here is derived from an EMBL/GenBank/DDBJ whole genome shotgun (WGS) entry which is preliminary data.</text>
</comment>
<comment type="subcellular location">
    <subcellularLocation>
        <location evidence="1">Golgi apparatus membrane</location>
        <topology evidence="1">Single-pass type II membrane protein</topology>
    </subcellularLocation>
</comment>
<protein>
    <recommendedName>
        <fullName evidence="13">Sulfotransferase</fullName>
    </recommendedName>
</protein>
<dbReference type="OrthoDB" id="10019582at2759"/>
<keyword evidence="6" id="KW-0333">Golgi apparatus</keyword>
<evidence type="ECO:0000256" key="5">
    <source>
        <dbReference type="ARBA" id="ARBA00022989"/>
    </source>
</evidence>
<dbReference type="Gene3D" id="3.40.50.300">
    <property type="entry name" value="P-loop containing nucleotide triphosphate hydrolases"/>
    <property type="match status" value="1"/>
</dbReference>
<dbReference type="AlphaFoldDB" id="A0A8J5XBH5"/>
<dbReference type="PANTHER" id="PTHR12129:SF15">
    <property type="entry name" value="URONYL 2-SULFOTRANSFERASE"/>
    <property type="match status" value="1"/>
</dbReference>
<keyword evidence="5" id="KW-1133">Transmembrane helix</keyword>
<keyword evidence="2" id="KW-0808">Transferase</keyword>
<keyword evidence="10" id="KW-0732">Signal</keyword>
<evidence type="ECO:0008006" key="13">
    <source>
        <dbReference type="Google" id="ProtNLM"/>
    </source>
</evidence>
<evidence type="ECO:0000256" key="4">
    <source>
        <dbReference type="ARBA" id="ARBA00022968"/>
    </source>
</evidence>
<gene>
    <name evidence="11" type="ORF">KFE25_002286</name>
</gene>
<dbReference type="GO" id="GO:0000139">
    <property type="term" value="C:Golgi membrane"/>
    <property type="evidence" value="ECO:0007669"/>
    <property type="project" value="UniProtKB-SubCell"/>
</dbReference>
<name>A0A8J5XBH5_DIALT</name>
<keyword evidence="12" id="KW-1185">Reference proteome</keyword>
<evidence type="ECO:0000256" key="2">
    <source>
        <dbReference type="ARBA" id="ARBA00022679"/>
    </source>
</evidence>